<evidence type="ECO:0000256" key="2">
    <source>
        <dbReference type="ARBA" id="ARBA00022490"/>
    </source>
</evidence>
<dbReference type="EMBL" id="CAJNOR010001877">
    <property type="protein sequence ID" value="CAF1213811.1"/>
    <property type="molecule type" value="Genomic_DNA"/>
</dbReference>
<sequence length="533" mass="60716">MINLQRPSTACQLHRPSLTDTGNQAVHAEKYYVMKSYTYDELQPCQQRHQQTGAPLPPRPATAYAGQQSELQPAKQQQQTVKALPTRPATAYAGQRDARLGRSLLSNDNWRQATMVDIRLNAKAIEQSDRNILYGKGIDPVPHTRELLSELSNAEALFYARQCRLVVSKLRLCWNDVNEEIKSLAKVKEYTDAAIDHMRKDLVINKDSHTMRKKPKRESEPDGVDDILSAEKYHLLKIKRVLEINCRNVINQMQKLDEIRHRVAKINKERSTVTELICQCLTSASRTFEAVRTEKLSNMYHRRSPSAQTYRSRRQKANLLNSAESNLLDENGFPLVGHLQPFTPDVIQIFDEAAKSIDESGEIKKQTMNQIKDAFNDAKAYSLTVNQSIAQKLADIITLAQHLTVSLGDNMLAQNRAQRWHDITMSAQRTNAGPQSSSNLKTCERFDRPIIQTFQRHPGNQLSEVQMAMKTTTDLQQSANETEKQLKTLKVVGQRLQANLTDKETALEVDCQLLRQRRGRSNHKWAATKYIHA</sequence>
<organism evidence="3 6">
    <name type="scientific">Adineta ricciae</name>
    <name type="common">Rotifer</name>
    <dbReference type="NCBI Taxonomy" id="249248"/>
    <lineage>
        <taxon>Eukaryota</taxon>
        <taxon>Metazoa</taxon>
        <taxon>Spiralia</taxon>
        <taxon>Gnathifera</taxon>
        <taxon>Rotifera</taxon>
        <taxon>Eurotatoria</taxon>
        <taxon>Bdelloidea</taxon>
        <taxon>Adinetida</taxon>
        <taxon>Adinetidae</taxon>
        <taxon>Adineta</taxon>
    </lineage>
</organism>
<dbReference type="InterPro" id="IPR038949">
    <property type="entry name" value="TEKTL1"/>
</dbReference>
<evidence type="ECO:0000313" key="6">
    <source>
        <dbReference type="Proteomes" id="UP000663852"/>
    </source>
</evidence>
<evidence type="ECO:0008006" key="7">
    <source>
        <dbReference type="Google" id="ProtNLM"/>
    </source>
</evidence>
<keyword evidence="2" id="KW-0963">Cytoplasm</keyword>
<dbReference type="Proteomes" id="UP000663828">
    <property type="component" value="Unassembled WGS sequence"/>
</dbReference>
<proteinExistence type="predicted"/>
<name>A0A814BSJ5_ADIRI</name>
<evidence type="ECO:0000313" key="3">
    <source>
        <dbReference type="EMBL" id="CAF0932202.1"/>
    </source>
</evidence>
<accession>A0A814BSJ5</accession>
<dbReference type="OrthoDB" id="9896158at2759"/>
<dbReference type="Proteomes" id="UP000663852">
    <property type="component" value="Unassembled WGS sequence"/>
</dbReference>
<keyword evidence="5" id="KW-1185">Reference proteome</keyword>
<dbReference type="PANTHER" id="PTHR35081">
    <property type="entry name" value="COILED-COIL DOMAIN-CONTAINING PROTEIN 105"/>
    <property type="match status" value="1"/>
</dbReference>
<gene>
    <name evidence="3" type="ORF">EDS130_LOCUS11353</name>
    <name evidence="4" type="ORF">XAT740_LOCUS24338</name>
</gene>
<comment type="subcellular location">
    <subcellularLocation>
        <location evidence="1">Cytoplasm</location>
    </subcellularLocation>
</comment>
<evidence type="ECO:0000313" key="5">
    <source>
        <dbReference type="Proteomes" id="UP000663828"/>
    </source>
</evidence>
<dbReference type="EMBL" id="CAJNOJ010000041">
    <property type="protein sequence ID" value="CAF0932202.1"/>
    <property type="molecule type" value="Genomic_DNA"/>
</dbReference>
<protein>
    <recommendedName>
        <fullName evidence="7">Tektin</fullName>
    </recommendedName>
</protein>
<dbReference type="InterPro" id="IPR048256">
    <property type="entry name" value="Tektin-like"/>
</dbReference>
<evidence type="ECO:0000313" key="4">
    <source>
        <dbReference type="EMBL" id="CAF1213811.1"/>
    </source>
</evidence>
<dbReference type="PANTHER" id="PTHR35081:SF1">
    <property type="entry name" value="COILED-COIL DOMAIN-CONTAINING PROTEIN 105"/>
    <property type="match status" value="1"/>
</dbReference>
<reference evidence="3" key="1">
    <citation type="submission" date="2021-02" db="EMBL/GenBank/DDBJ databases">
        <authorList>
            <person name="Nowell W R."/>
        </authorList>
    </citation>
    <scope>NUCLEOTIDE SEQUENCE</scope>
</reference>
<evidence type="ECO:0000256" key="1">
    <source>
        <dbReference type="ARBA" id="ARBA00004496"/>
    </source>
</evidence>
<comment type="caution">
    <text evidence="3">The sequence shown here is derived from an EMBL/GenBank/DDBJ whole genome shotgun (WGS) entry which is preliminary data.</text>
</comment>
<dbReference type="Pfam" id="PF03148">
    <property type="entry name" value="Tektin"/>
    <property type="match status" value="1"/>
</dbReference>
<dbReference type="AlphaFoldDB" id="A0A814BSJ5"/>
<dbReference type="GO" id="GO:0005929">
    <property type="term" value="C:cilium"/>
    <property type="evidence" value="ECO:0007669"/>
    <property type="project" value="UniProtKB-ARBA"/>
</dbReference>
<dbReference type="GO" id="GO:0005737">
    <property type="term" value="C:cytoplasm"/>
    <property type="evidence" value="ECO:0007669"/>
    <property type="project" value="UniProtKB-SubCell"/>
</dbReference>